<dbReference type="RefSeq" id="WP_347151273.1">
    <property type="nucleotide sequence ID" value="NZ_JBDLYL010000029.1"/>
</dbReference>
<evidence type="ECO:0000256" key="3">
    <source>
        <dbReference type="ARBA" id="ARBA00022825"/>
    </source>
</evidence>
<accession>A0ABV0DKI7</accession>
<dbReference type="InterPro" id="IPR000209">
    <property type="entry name" value="Peptidase_S8/S53_dom"/>
</dbReference>
<dbReference type="Gene3D" id="3.40.50.200">
    <property type="entry name" value="Peptidase S8/S53 domain"/>
    <property type="match status" value="1"/>
</dbReference>
<keyword evidence="3 4" id="KW-0720">Serine protease</keyword>
<proteinExistence type="inferred from homology"/>
<dbReference type="InterPro" id="IPR023828">
    <property type="entry name" value="Peptidase_S8_Ser-AS"/>
</dbReference>
<dbReference type="Proteomes" id="UP001424532">
    <property type="component" value="Unassembled WGS sequence"/>
</dbReference>
<evidence type="ECO:0000256" key="1">
    <source>
        <dbReference type="ARBA" id="ARBA00022670"/>
    </source>
</evidence>
<keyword evidence="2 4" id="KW-0378">Hydrolase</keyword>
<dbReference type="PANTHER" id="PTHR42884">
    <property type="entry name" value="PROPROTEIN CONVERTASE SUBTILISIN/KEXIN-RELATED"/>
    <property type="match status" value="1"/>
</dbReference>
<reference evidence="6 7" key="1">
    <citation type="submission" date="2024-05" db="EMBL/GenBank/DDBJ databases">
        <title>Sequence of Lycoming College course isolates.</title>
        <authorList>
            <person name="Reigle C.A."/>
            <person name="Newman J.D."/>
        </authorList>
    </citation>
    <scope>NUCLEOTIDE SEQUENCE [LARGE SCALE GENOMIC DNA]</scope>
    <source>
        <strain evidence="6 7">CAR-09</strain>
    </source>
</reference>
<comment type="similarity">
    <text evidence="4">Belongs to the peptidase S8 family.</text>
</comment>
<evidence type="ECO:0000256" key="4">
    <source>
        <dbReference type="PROSITE-ProRule" id="PRU01240"/>
    </source>
</evidence>
<dbReference type="SUPFAM" id="SSF52743">
    <property type="entry name" value="Subtilisin-like"/>
    <property type="match status" value="1"/>
</dbReference>
<evidence type="ECO:0000256" key="2">
    <source>
        <dbReference type="ARBA" id="ARBA00022801"/>
    </source>
</evidence>
<dbReference type="Pfam" id="PF00082">
    <property type="entry name" value="Peptidase_S8"/>
    <property type="match status" value="1"/>
</dbReference>
<dbReference type="PROSITE" id="PS51892">
    <property type="entry name" value="SUBTILASE"/>
    <property type="match status" value="1"/>
</dbReference>
<protein>
    <submittedName>
        <fullName evidence="6">S8 family serine peptidase</fullName>
    </submittedName>
</protein>
<dbReference type="InterPro" id="IPR036852">
    <property type="entry name" value="Peptidase_S8/S53_dom_sf"/>
</dbReference>
<comment type="caution">
    <text evidence="6">The sequence shown here is derived from an EMBL/GenBank/DDBJ whole genome shotgun (WGS) entry which is preliminary data.</text>
</comment>
<dbReference type="EMBL" id="JBDLYL010000029">
    <property type="protein sequence ID" value="MEN8642262.1"/>
    <property type="molecule type" value="Genomic_DNA"/>
</dbReference>
<sequence>MDDLSFVHYRNFQFDGFLFVRCVGADLGKVKSIRYVLRAVIDGRPRRLEDRTVTGQASSGQLEDYGCPATFRVAASAGTFSITPTVTWIDSTGERSQAFAALMFDIKAGEATRRLLDNVPLEPVLSRSKRSIESKAHNLPVLEDGALKGHPEINSGPALGPLLLAFAEGGAERFAADMAPSSGSHLANLWPNLGEVIKWQPVLDANERDHQALAVLAPYYRIEQPESMLNDTFVALGRTLASLDYVLSVQLLPRVAESPGWYLAGAGVLATLLTGGAVVLGNRAHENARPTPDFEALQTYLDEPATTTKGLNIRKAWERKVTGKGVRTHLTDGGLEMAHEDLPGIAQIHVVEAGPNDDPVHGTAAAGLLVAKANGFGTTGIAHGAQLYVYHNQNANSQTLKSLLRLVMPGDVVAFNREVEATGMPGTRLPTLHSQLWWNAIQNLNARGAVVVCAAGNGHRLDNAAVGAVKGRGVDLSAWRHFDNHGDAGAIVVGACQSWSGEPSEWSNFKYPYRMLNGWGDGVVTLGAIHDKDLQDKPGTDRDYTDFYNGTSAATPMVAGALSLIQAYAIERHHIYLNGGQMHLLVMKSGYQDATLPGETNLPMGARPNVEGAMALLDTILASGQGRKDEL</sequence>
<feature type="active site" description="Charge relay system" evidence="4">
    <location>
        <position position="332"/>
    </location>
</feature>
<feature type="active site" description="Charge relay system" evidence="4">
    <location>
        <position position="552"/>
    </location>
</feature>
<dbReference type="PANTHER" id="PTHR42884:SF14">
    <property type="entry name" value="NEUROENDOCRINE CONVERTASE 1"/>
    <property type="match status" value="1"/>
</dbReference>
<dbReference type="InterPro" id="IPR015500">
    <property type="entry name" value="Peptidase_S8_subtilisin-rel"/>
</dbReference>
<organism evidence="6 7">
    <name type="scientific">Pseudomonas sichuanensis</name>
    <dbReference type="NCBI Taxonomy" id="2213015"/>
    <lineage>
        <taxon>Bacteria</taxon>
        <taxon>Pseudomonadati</taxon>
        <taxon>Pseudomonadota</taxon>
        <taxon>Gammaproteobacteria</taxon>
        <taxon>Pseudomonadales</taxon>
        <taxon>Pseudomonadaceae</taxon>
        <taxon>Pseudomonas</taxon>
    </lineage>
</organism>
<dbReference type="PROSITE" id="PS00138">
    <property type="entry name" value="SUBTILASE_SER"/>
    <property type="match status" value="1"/>
</dbReference>
<name>A0ABV0DKI7_9PSED</name>
<dbReference type="PRINTS" id="PR00723">
    <property type="entry name" value="SUBTILISIN"/>
</dbReference>
<gene>
    <name evidence="6" type="ORF">ABFE88_21670</name>
</gene>
<keyword evidence="7" id="KW-1185">Reference proteome</keyword>
<feature type="domain" description="Peptidase S8/S53" evidence="5">
    <location>
        <begin position="356"/>
        <end position="567"/>
    </location>
</feature>
<evidence type="ECO:0000259" key="5">
    <source>
        <dbReference type="Pfam" id="PF00082"/>
    </source>
</evidence>
<feature type="active site" description="Charge relay system" evidence="4">
    <location>
        <position position="361"/>
    </location>
</feature>
<evidence type="ECO:0000313" key="6">
    <source>
        <dbReference type="EMBL" id="MEN8642262.1"/>
    </source>
</evidence>
<keyword evidence="1 4" id="KW-0645">Protease</keyword>
<evidence type="ECO:0000313" key="7">
    <source>
        <dbReference type="Proteomes" id="UP001424532"/>
    </source>
</evidence>